<dbReference type="SMART" id="SM00287">
    <property type="entry name" value="SH3b"/>
    <property type="match status" value="3"/>
</dbReference>
<accession>A0A9D0ZB20</accession>
<dbReference type="InterPro" id="IPR036366">
    <property type="entry name" value="PGBDSf"/>
</dbReference>
<dbReference type="InterPro" id="IPR036365">
    <property type="entry name" value="PGBD-like_sf"/>
</dbReference>
<evidence type="ECO:0000256" key="2">
    <source>
        <dbReference type="SAM" id="SignalP"/>
    </source>
</evidence>
<evidence type="ECO:0000259" key="3">
    <source>
        <dbReference type="PROSITE" id="PS51781"/>
    </source>
</evidence>
<reference evidence="4" key="1">
    <citation type="submission" date="2020-10" db="EMBL/GenBank/DDBJ databases">
        <authorList>
            <person name="Gilroy R."/>
        </authorList>
    </citation>
    <scope>NUCLEOTIDE SEQUENCE</scope>
    <source>
        <strain evidence="4">ChiSxjej2B14-6234</strain>
    </source>
</reference>
<sequence length="971" mass="103192">MQRRAWTAVLMGLLLTCCLVVGAQAAVGYEDVYGRTLDRVRVRASASMSAAIEDNIVSGACVFALDSDYVGGVTWIRVRYRDYEGDIATGWVCQNDGSTTYVQMLSRSDAKNYFGVEDGDLPSKRVGTFTRADKTSSNQTSGSVNSYGYLQLGSEGTAVRNLQEKLTALGYYDGEITGHFGEKTEAAVKAYQTKAGLYSDGIAGPATQAKLFGTSTSSTAGSKVNLTSGEIRQLQENLKALGFYESGSVTGNYGTLTEEAVRQFQRKYGLDADGIAGTKTLAKIQSLLGSSSSGTGADASGMLKPGSSGTAVRQLQEDLKTLGFYDGSVTGNYGTLTEDAVRRFQKRNGLDSDGIAGTKTLAAIASALTGGSSSSGGTISTSSVLKSGSSGTAVRQLQENLKKLGYYESGSVTGNYGPLTEEAVRQFQRKNGLDADGIAGAKTLAAINSAINGGGSSSGSSSSGSATGTLKLDDEGEEVKQLQKDLTTLGFYSGEITGHYGSITKEAVRQFQKKNGLDADGVAGAKTLNKIKALITGVDDEDPSGVIVTPTLRSNYGRTNKDKVNVRTGPSISYKSKTMLALNTYFRITESVSNDNYIWYKISYTVGGYSSTGYIRSDMAYVLTKTEAEDYLAGNVSGGGEVVVNGYVKITGDGVRLRMQPSTDADVYRSADKGEIFAYIRTTTDAAGKTWYGLKIGYWVYGDYVTTNVSDEEISGSGSSGSGSGSSGYRTLKQGMEGDDVRNLQQALRQLGYYGSEFSISGSYGLWTAEAVRQFQLANGLDADAIAGAKTQAAIYAALNSSATTNPDHTLDGTTYYNVDYFTYRDAIVKAWGSQTGTIYDIQSGKQWNVKHLYHGNHFDVEPMTAADTAVMCQAYGVSSADKIPYHRRAVLLTIGNQTFCASMYGQGHGDDTLPNNNYSGQFCIHLKGSHLNGGDSGTNEGVDADHQAAVQKAYDWVVKNKGVTPKDAYP</sequence>
<dbReference type="InterPro" id="IPR052905">
    <property type="entry name" value="LD-transpeptidase_YkuD-like"/>
</dbReference>
<dbReference type="Proteomes" id="UP000886887">
    <property type="component" value="Unassembled WGS sequence"/>
</dbReference>
<dbReference type="PANTHER" id="PTHR41533:SF2">
    <property type="entry name" value="BLR7131 PROTEIN"/>
    <property type="match status" value="1"/>
</dbReference>
<feature type="region of interest" description="Disordered" evidence="1">
    <location>
        <begin position="712"/>
        <end position="732"/>
    </location>
</feature>
<dbReference type="PANTHER" id="PTHR41533">
    <property type="entry name" value="L,D-TRANSPEPTIDASE HI_1667-RELATED"/>
    <property type="match status" value="1"/>
</dbReference>
<feature type="chain" id="PRO_5038341867" evidence="2">
    <location>
        <begin position="26"/>
        <end position="971"/>
    </location>
</feature>
<dbReference type="InterPro" id="IPR003646">
    <property type="entry name" value="SH3-like_bac-type"/>
</dbReference>
<feature type="domain" description="SH3b" evidence="3">
    <location>
        <begin position="549"/>
        <end position="626"/>
    </location>
</feature>
<proteinExistence type="predicted"/>
<dbReference type="InterPro" id="IPR002477">
    <property type="entry name" value="Peptidoglycan-bd-like"/>
</dbReference>
<dbReference type="SUPFAM" id="SSF47090">
    <property type="entry name" value="PGBD-like"/>
    <property type="match status" value="6"/>
</dbReference>
<dbReference type="Pfam" id="PF01471">
    <property type="entry name" value="PG_binding_1"/>
    <property type="match status" value="6"/>
</dbReference>
<feature type="signal peptide" evidence="2">
    <location>
        <begin position="1"/>
        <end position="25"/>
    </location>
</feature>
<organism evidence="4 5">
    <name type="scientific">Candidatus Onthenecus intestinigallinarum</name>
    <dbReference type="NCBI Taxonomy" id="2840875"/>
    <lineage>
        <taxon>Bacteria</taxon>
        <taxon>Bacillati</taxon>
        <taxon>Bacillota</taxon>
        <taxon>Clostridia</taxon>
        <taxon>Eubacteriales</taxon>
        <taxon>Candidatus Onthenecus</taxon>
    </lineage>
</organism>
<reference evidence="4" key="2">
    <citation type="journal article" date="2021" name="PeerJ">
        <title>Extensive microbial diversity within the chicken gut microbiome revealed by metagenomics and culture.</title>
        <authorList>
            <person name="Gilroy R."/>
            <person name="Ravi A."/>
            <person name="Getino M."/>
            <person name="Pursley I."/>
            <person name="Horton D.L."/>
            <person name="Alikhan N.F."/>
            <person name="Baker D."/>
            <person name="Gharbi K."/>
            <person name="Hall N."/>
            <person name="Watson M."/>
            <person name="Adriaenssens E.M."/>
            <person name="Foster-Nyarko E."/>
            <person name="Jarju S."/>
            <person name="Secka A."/>
            <person name="Antonio M."/>
            <person name="Oren A."/>
            <person name="Chaudhuri R.R."/>
            <person name="La Ragione R."/>
            <person name="Hildebrand F."/>
            <person name="Pallen M.J."/>
        </authorList>
    </citation>
    <scope>NUCLEOTIDE SEQUENCE</scope>
    <source>
        <strain evidence="4">ChiSxjej2B14-6234</strain>
    </source>
</reference>
<name>A0A9D0ZB20_9FIRM</name>
<dbReference type="AlphaFoldDB" id="A0A9D0ZB20"/>
<dbReference type="Gene3D" id="1.10.101.10">
    <property type="entry name" value="PGBD-like superfamily/PGBD"/>
    <property type="match status" value="6"/>
</dbReference>
<evidence type="ECO:0000256" key="1">
    <source>
        <dbReference type="SAM" id="MobiDB-lite"/>
    </source>
</evidence>
<dbReference type="EMBL" id="DVFJ01000030">
    <property type="protein sequence ID" value="HIQ72263.1"/>
    <property type="molecule type" value="Genomic_DNA"/>
</dbReference>
<gene>
    <name evidence="4" type="ORF">IAB73_08670</name>
</gene>
<comment type="caution">
    <text evidence="4">The sequence shown here is derived from an EMBL/GenBank/DDBJ whole genome shotgun (WGS) entry which is preliminary data.</text>
</comment>
<evidence type="ECO:0000313" key="4">
    <source>
        <dbReference type="EMBL" id="HIQ72263.1"/>
    </source>
</evidence>
<protein>
    <submittedName>
        <fullName evidence="4">Peptidoglycan-binding protein</fullName>
    </submittedName>
</protein>
<keyword evidence="2" id="KW-0732">Signal</keyword>
<dbReference type="PROSITE" id="PS51781">
    <property type="entry name" value="SH3B"/>
    <property type="match status" value="1"/>
</dbReference>
<dbReference type="Gene3D" id="2.30.30.40">
    <property type="entry name" value="SH3 Domains"/>
    <property type="match status" value="1"/>
</dbReference>
<dbReference type="Pfam" id="PF08239">
    <property type="entry name" value="SH3_3"/>
    <property type="match status" value="1"/>
</dbReference>
<evidence type="ECO:0000313" key="5">
    <source>
        <dbReference type="Proteomes" id="UP000886887"/>
    </source>
</evidence>